<keyword evidence="2" id="KW-1185">Reference proteome</keyword>
<proteinExistence type="predicted"/>
<organism evidence="1 2">
    <name type="scientific">Helicobacter turcicus</name>
    <dbReference type="NCBI Taxonomy" id="2867412"/>
    <lineage>
        <taxon>Bacteria</taxon>
        <taxon>Pseudomonadati</taxon>
        <taxon>Campylobacterota</taxon>
        <taxon>Epsilonproteobacteria</taxon>
        <taxon>Campylobacterales</taxon>
        <taxon>Helicobacteraceae</taxon>
        <taxon>Helicobacter</taxon>
    </lineage>
</organism>
<dbReference type="Proteomes" id="UP000700059">
    <property type="component" value="Unassembled WGS sequence"/>
</dbReference>
<reference evidence="1 2" key="1">
    <citation type="submission" date="2021-08" db="EMBL/GenBank/DDBJ databases">
        <title>Helicobacter spp. isolated from feces of Anatolian Ground Squirrel (Spermophilus xanthoprymnus) in Turkey.</title>
        <authorList>
            <person name="Aydin F."/>
            <person name="Abay S."/>
            <person name="Kayman T."/>
            <person name="Karakaya E."/>
            <person name="Saticioglu I.B."/>
        </authorList>
    </citation>
    <scope>NUCLEOTIDE SEQUENCE [LARGE SCALE GENOMIC DNA]</scope>
    <source>
        <strain evidence="1 2">Faydin-H70</strain>
    </source>
</reference>
<accession>A0ABS7JND2</accession>
<sequence length="444" mass="49267">MSYWYSDRTGVQSYMQGVDYGALMQEALHPKNKNERFSTSSTQDDYFKKQQLIKEAITQLQNNGYVEPKIAKEVDIEALKESLQKTTENSSSALGMLGGGMESSEAKKQSQMAAKNDAMLASAINIANKEQVQPQTNNPLQVARKEDLEIQKKMKETILQSVENDALVKRESKKGGILDKAIVQTSPKAPSNVSEEIKNAYNPLEVAEDKKEDKSIKQAVDFIDEVSGKKVSVPLSDENAKKLIQQFGSLEEASDYVKGFYYDAAYKTGYLSADSDGNGQISLEEGVHLKNFVSLGDGSYYSLANKIGGDLESQKKFLEQVGFIDNIGDFINHTIAQDSNFDGAINLNEMMGDDGKAMLFRVGAKESGNVEMFVIWKFNFDLTKDSFGDTLLNLGAKDEAKVEIANKKDVKDYVNTNYLETLSEIERTNLLKSEALLKNIVESV</sequence>
<evidence type="ECO:0008006" key="3">
    <source>
        <dbReference type="Google" id="ProtNLM"/>
    </source>
</evidence>
<dbReference type="RefSeq" id="WP_221532144.1">
    <property type="nucleotide sequence ID" value="NZ_JAIGYP010000006.1"/>
</dbReference>
<comment type="caution">
    <text evidence="1">The sequence shown here is derived from an EMBL/GenBank/DDBJ whole genome shotgun (WGS) entry which is preliminary data.</text>
</comment>
<protein>
    <recommendedName>
        <fullName evidence="3">EF-hand domain-containing protein</fullName>
    </recommendedName>
</protein>
<evidence type="ECO:0000313" key="1">
    <source>
        <dbReference type="EMBL" id="MBX7490883.1"/>
    </source>
</evidence>
<name>A0ABS7JND2_9HELI</name>
<evidence type="ECO:0000313" key="2">
    <source>
        <dbReference type="Proteomes" id="UP000700059"/>
    </source>
</evidence>
<dbReference type="EMBL" id="JAIGYQ010000006">
    <property type="protein sequence ID" value="MBX7490883.1"/>
    <property type="molecule type" value="Genomic_DNA"/>
</dbReference>
<gene>
    <name evidence="1" type="ORF">K4G57_05330</name>
</gene>